<dbReference type="Gene3D" id="1.10.260.40">
    <property type="entry name" value="lambda repressor-like DNA-binding domains"/>
    <property type="match status" value="1"/>
</dbReference>
<accession>A0A1I4P2U5</accession>
<evidence type="ECO:0008006" key="3">
    <source>
        <dbReference type="Google" id="ProtNLM"/>
    </source>
</evidence>
<dbReference type="EMBL" id="FOTS01000056">
    <property type="protein sequence ID" value="SFM22092.1"/>
    <property type="molecule type" value="Genomic_DNA"/>
</dbReference>
<gene>
    <name evidence="1" type="ORF">SAMN04490355_105644</name>
</gene>
<protein>
    <recommendedName>
        <fullName evidence="3">HTH cro/C1-type domain-containing protein</fullName>
    </recommendedName>
</protein>
<evidence type="ECO:0000313" key="2">
    <source>
        <dbReference type="Proteomes" id="UP000199520"/>
    </source>
</evidence>
<evidence type="ECO:0000313" key="1">
    <source>
        <dbReference type="EMBL" id="SFM22092.1"/>
    </source>
</evidence>
<reference evidence="2" key="1">
    <citation type="submission" date="2016-10" db="EMBL/GenBank/DDBJ databases">
        <authorList>
            <person name="Varghese N."/>
            <person name="Submissions S."/>
        </authorList>
    </citation>
    <scope>NUCLEOTIDE SEQUENCE [LARGE SCALE GENOMIC DNA]</scope>
    <source>
        <strain evidence="2">DSM 13327</strain>
    </source>
</reference>
<organism evidence="1 2">
    <name type="scientific">Pelosinus propionicus DSM 13327</name>
    <dbReference type="NCBI Taxonomy" id="1123291"/>
    <lineage>
        <taxon>Bacteria</taxon>
        <taxon>Bacillati</taxon>
        <taxon>Bacillota</taxon>
        <taxon>Negativicutes</taxon>
        <taxon>Selenomonadales</taxon>
        <taxon>Sporomusaceae</taxon>
        <taxon>Pelosinus</taxon>
    </lineage>
</organism>
<dbReference type="GO" id="GO:0003677">
    <property type="term" value="F:DNA binding"/>
    <property type="evidence" value="ECO:0007669"/>
    <property type="project" value="InterPro"/>
</dbReference>
<sequence>MAHIGDLIRKQRNEMKMSAEYIAKHLAKPMSKQAFAKKERTGNFSFELVKEVAKIIGCNMDIFLPSKSTKRVQTGDLFGDDQSVTLTMQEIPFKPRAS</sequence>
<dbReference type="SUPFAM" id="SSF47413">
    <property type="entry name" value="lambda repressor-like DNA-binding domains"/>
    <property type="match status" value="1"/>
</dbReference>
<dbReference type="Proteomes" id="UP000199520">
    <property type="component" value="Unassembled WGS sequence"/>
</dbReference>
<dbReference type="InterPro" id="IPR010982">
    <property type="entry name" value="Lambda_DNA-bd_dom_sf"/>
</dbReference>
<dbReference type="RefSeq" id="WP_090942806.1">
    <property type="nucleotide sequence ID" value="NZ_FOTS01000056.1"/>
</dbReference>
<name>A0A1I4P2U5_9FIRM</name>
<dbReference type="OrthoDB" id="290878at2"/>
<proteinExistence type="predicted"/>
<dbReference type="AlphaFoldDB" id="A0A1I4P2U5"/>
<keyword evidence="2" id="KW-1185">Reference proteome</keyword>